<gene>
    <name evidence="12" type="ORF">SBAD_LOCUS6982</name>
</gene>
<dbReference type="EMBL" id="UZAM01010211">
    <property type="protein sequence ID" value="VDP11378.1"/>
    <property type="molecule type" value="Genomic_DNA"/>
</dbReference>
<dbReference type="GO" id="GO:0003677">
    <property type="term" value="F:DNA binding"/>
    <property type="evidence" value="ECO:0007669"/>
    <property type="project" value="UniProtKB-UniRule"/>
</dbReference>
<dbReference type="WBParaSite" id="SBAD_0000724701-mRNA-1">
    <property type="protein sequence ID" value="SBAD_0000724701-mRNA-1"/>
    <property type="gene ID" value="SBAD_0000724701"/>
</dbReference>
<keyword evidence="10" id="KW-0175">Coiled coil</keyword>
<dbReference type="FunFam" id="1.10.132.10:FF:000001">
    <property type="entry name" value="DNA topoisomerase I"/>
    <property type="match status" value="1"/>
</dbReference>
<dbReference type="Gene3D" id="1.10.132.10">
    <property type="match status" value="1"/>
</dbReference>
<dbReference type="InterPro" id="IPR036202">
    <property type="entry name" value="TopoI_DNA-bd_euk_N_sf"/>
</dbReference>
<dbReference type="Pfam" id="PF02919">
    <property type="entry name" value="Topoisom_I_N"/>
    <property type="match status" value="1"/>
</dbReference>
<evidence type="ECO:0000256" key="5">
    <source>
        <dbReference type="ARBA" id="ARBA00023125"/>
    </source>
</evidence>
<dbReference type="PROSITE" id="PS52038">
    <property type="entry name" value="TOPO_IB_2"/>
    <property type="match status" value="1"/>
</dbReference>
<evidence type="ECO:0000256" key="2">
    <source>
        <dbReference type="ARBA" id="ARBA00004123"/>
    </source>
</evidence>
<feature type="domain" description="DNA topoisomerase I eukaryotic-type" evidence="11">
    <location>
        <begin position="45"/>
        <end position="422"/>
    </location>
</feature>
<dbReference type="SUPFAM" id="SSF56741">
    <property type="entry name" value="Eukaryotic DNA topoisomerase I, N-terminal DNA-binding fragment"/>
    <property type="match status" value="1"/>
</dbReference>
<dbReference type="Proteomes" id="UP000270296">
    <property type="component" value="Unassembled WGS sequence"/>
</dbReference>
<keyword evidence="5 8" id="KW-0238">DNA-binding</keyword>
<dbReference type="OrthoDB" id="47179at2759"/>
<feature type="active site" description="O-(3'-phospho-DNA)-tyrosine intermediate" evidence="8">
    <location>
        <position position="408"/>
    </location>
</feature>
<dbReference type="InterPro" id="IPR011010">
    <property type="entry name" value="DNA_brk_join_enz"/>
</dbReference>
<name>A0A183ITN5_9BILA</name>
<keyword evidence="13" id="KW-1185">Reference proteome</keyword>
<reference evidence="14" key="1">
    <citation type="submission" date="2016-06" db="UniProtKB">
        <authorList>
            <consortium name="WormBaseParasite"/>
        </authorList>
    </citation>
    <scope>IDENTIFICATION</scope>
</reference>
<evidence type="ECO:0000256" key="1">
    <source>
        <dbReference type="ARBA" id="ARBA00000213"/>
    </source>
</evidence>
<dbReference type="Gene3D" id="2.170.11.10">
    <property type="entry name" value="DNA Topoisomerase I, domain 2"/>
    <property type="match status" value="1"/>
</dbReference>
<dbReference type="AlphaFoldDB" id="A0A183ITN5"/>
<evidence type="ECO:0000256" key="8">
    <source>
        <dbReference type="PROSITE-ProRule" id="PRU01382"/>
    </source>
</evidence>
<comment type="subcellular location">
    <subcellularLocation>
        <location evidence="2">Nucleus</location>
    </subcellularLocation>
</comment>
<accession>A0A183ITN5</accession>
<dbReference type="FunFam" id="2.170.11.10:FF:000001">
    <property type="entry name" value="DNA topoisomerase I"/>
    <property type="match status" value="1"/>
</dbReference>
<dbReference type="EC" id="5.6.2.1" evidence="9"/>
<reference evidence="12 13" key="2">
    <citation type="submission" date="2018-11" db="EMBL/GenBank/DDBJ databases">
        <authorList>
            <consortium name="Pathogen Informatics"/>
        </authorList>
    </citation>
    <scope>NUCLEOTIDE SEQUENCE [LARGE SCALE GENOMIC DNA]</scope>
</reference>
<dbReference type="GO" id="GO:0005730">
    <property type="term" value="C:nucleolus"/>
    <property type="evidence" value="ECO:0007669"/>
    <property type="project" value="TreeGrafter"/>
</dbReference>
<dbReference type="InterPro" id="IPR051062">
    <property type="entry name" value="Topoisomerase_IB"/>
</dbReference>
<dbReference type="InterPro" id="IPR013499">
    <property type="entry name" value="TopoI_euk"/>
</dbReference>
<evidence type="ECO:0000256" key="7">
    <source>
        <dbReference type="ARBA" id="ARBA00023242"/>
    </source>
</evidence>
<dbReference type="GO" id="GO:0007059">
    <property type="term" value="P:chromosome segregation"/>
    <property type="evidence" value="ECO:0007669"/>
    <property type="project" value="TreeGrafter"/>
</dbReference>
<dbReference type="CDD" id="cd00659">
    <property type="entry name" value="Topo_IB_C"/>
    <property type="match status" value="1"/>
</dbReference>
<dbReference type="PANTHER" id="PTHR10290">
    <property type="entry name" value="DNA TOPOISOMERASE I"/>
    <property type="match status" value="1"/>
</dbReference>
<dbReference type="InterPro" id="IPR013500">
    <property type="entry name" value="TopoI_cat_euk"/>
</dbReference>
<keyword evidence="6 8" id="KW-0413">Isomerase</keyword>
<organism evidence="14">
    <name type="scientific">Soboliphyme baturini</name>
    <dbReference type="NCBI Taxonomy" id="241478"/>
    <lineage>
        <taxon>Eukaryota</taxon>
        <taxon>Metazoa</taxon>
        <taxon>Ecdysozoa</taxon>
        <taxon>Nematoda</taxon>
        <taxon>Enoplea</taxon>
        <taxon>Dorylaimia</taxon>
        <taxon>Dioctophymatida</taxon>
        <taxon>Dioctophymatoidea</taxon>
        <taxon>Soboliphymatidae</taxon>
        <taxon>Soboliphyme</taxon>
    </lineage>
</organism>
<evidence type="ECO:0000256" key="10">
    <source>
        <dbReference type="SAM" id="Coils"/>
    </source>
</evidence>
<evidence type="ECO:0000256" key="3">
    <source>
        <dbReference type="ARBA" id="ARBA00006645"/>
    </source>
</evidence>
<evidence type="ECO:0000313" key="12">
    <source>
        <dbReference type="EMBL" id="VDP11378.1"/>
    </source>
</evidence>
<feature type="coiled-coil region" evidence="10">
    <location>
        <begin position="322"/>
        <end position="396"/>
    </location>
</feature>
<comment type="catalytic activity">
    <reaction evidence="1 8 9">
        <text>ATP-independent breakage of single-stranded DNA, followed by passage and rejoining.</text>
        <dbReference type="EC" id="5.6.2.1"/>
    </reaction>
</comment>
<dbReference type="InterPro" id="IPR018521">
    <property type="entry name" value="TopoIB_AS"/>
</dbReference>
<dbReference type="InterPro" id="IPR008336">
    <property type="entry name" value="TopoI_DNA-bd_euk"/>
</dbReference>
<proteinExistence type="inferred from homology"/>
<comment type="function">
    <text evidence="9">Releases the supercoiling and torsional tension of DNA introduced during the DNA replication and transcription by transiently cleaving and rejoining one strand of the DNA duplex. Introduces a single-strand break via transesterification at the specific target site 5'-[CT]CCTTp site in duplex DNA. The scissile phosphodiester is attacked by the catalytic tyrosine of the enzyme, resulting in the formation of a DNA-(3'-phosphotyrosyl)-enzyme intermediate and the expulsion of a 5'-OH DNA strand. The free DNA strand then undergoes passage around the unbroken strand thus removing DNA supercoils. Finally, in the religation step, the DNA 5'-OH attacks the covalent intermediate to expel the active-site tyrosine and restore the DNA phosphodiester backbone.</text>
</comment>
<dbReference type="InterPro" id="IPR025834">
    <property type="entry name" value="TopoI_C_dom"/>
</dbReference>
<evidence type="ECO:0000256" key="9">
    <source>
        <dbReference type="RuleBase" id="RU365101"/>
    </source>
</evidence>
<dbReference type="Pfam" id="PF14370">
    <property type="entry name" value="Topo_C_assoc"/>
    <property type="match status" value="1"/>
</dbReference>
<evidence type="ECO:0000313" key="14">
    <source>
        <dbReference type="WBParaSite" id="SBAD_0000724701-mRNA-1"/>
    </source>
</evidence>
<dbReference type="SUPFAM" id="SSF46596">
    <property type="entry name" value="Eukaryotic DNA topoisomerase I, dispensable insert domain"/>
    <property type="match status" value="1"/>
</dbReference>
<keyword evidence="7" id="KW-0539">Nucleus</keyword>
<comment type="similarity">
    <text evidence="3 8 9">Belongs to the type IB topoisomerase family.</text>
</comment>
<dbReference type="Pfam" id="PF01028">
    <property type="entry name" value="Topoisom_I"/>
    <property type="match status" value="1"/>
</dbReference>
<dbReference type="Gene3D" id="3.90.15.10">
    <property type="entry name" value="Topoisomerase I, Chain A, domain 3"/>
    <property type="match status" value="1"/>
</dbReference>
<dbReference type="SMART" id="SM00435">
    <property type="entry name" value="TOPEUc"/>
    <property type="match status" value="1"/>
</dbReference>
<dbReference type="InterPro" id="IPR001631">
    <property type="entry name" value="TopoI"/>
</dbReference>
<evidence type="ECO:0000259" key="11">
    <source>
        <dbReference type="SMART" id="SM00435"/>
    </source>
</evidence>
<dbReference type="SUPFAM" id="SSF56349">
    <property type="entry name" value="DNA breaking-rejoining enzymes"/>
    <property type="match status" value="1"/>
</dbReference>
<dbReference type="GO" id="GO:0006260">
    <property type="term" value="P:DNA replication"/>
    <property type="evidence" value="ECO:0007669"/>
    <property type="project" value="TreeGrafter"/>
</dbReference>
<dbReference type="PRINTS" id="PR00416">
    <property type="entry name" value="EUTPISMRASEI"/>
</dbReference>
<dbReference type="GO" id="GO:0003917">
    <property type="term" value="F:DNA topoisomerase type I (single strand cut, ATP-independent) activity"/>
    <property type="evidence" value="ECO:0007669"/>
    <property type="project" value="UniProtKB-UniRule"/>
</dbReference>
<evidence type="ECO:0000313" key="13">
    <source>
        <dbReference type="Proteomes" id="UP000270296"/>
    </source>
</evidence>
<keyword evidence="4 8" id="KW-0799">Topoisomerase</keyword>
<sequence>MIKLVGRCRVRLKEEKELLQKEYGQAIIDGHKEKIGNFKIEPPGLFRGRGTHPKMGKIKRRIMPEDVVINCSKDSKVPKPPEGHKWKEIRHDNTVTWLASWTENIMNNMKYVMLNPSSKIKGEKDWQKYETARKLKKYVDKIRATYRGDWKSKEMKVRQRAVALYFIDKLALRAGNEKEDNETADTVGCCSLRCEHVKLHDSLDGQDYVVEFDFLGKDSIRYYNRIAVEKRVFKNLKIFMENKGPEDDLFDRLSTTILNKHLQSLMDGLTAKVFRTYNASFTLQQQLDELTNENMSPAEKLLAYNRANRQVAILCNHQRAVPKSHEQQMENLQKKMDDKEAQIKEAKKLVKDAKADYKAHQSEKYRKMYERKKASLQRLEDQLQKLKLHATDKEENKEIALGTSKLNYLDPRISVSWCRKWNVPIEKIYNKTLRQKFRWAIEMAGPDFVF</sequence>
<evidence type="ECO:0000256" key="4">
    <source>
        <dbReference type="ARBA" id="ARBA00023029"/>
    </source>
</evidence>
<evidence type="ECO:0000256" key="6">
    <source>
        <dbReference type="ARBA" id="ARBA00023235"/>
    </source>
</evidence>
<dbReference type="PANTHER" id="PTHR10290:SF3">
    <property type="entry name" value="DNA TOPOISOMERASE 1"/>
    <property type="match status" value="1"/>
</dbReference>
<protein>
    <recommendedName>
        <fullName evidence="9">DNA topoisomerase I</fullName>
        <ecNumber evidence="9">5.6.2.1</ecNumber>
    </recommendedName>
    <alternativeName>
        <fullName evidence="9">DNA topoisomerase 1</fullName>
    </alternativeName>
</protein>
<dbReference type="FunFam" id="3.90.15.10:FF:000001">
    <property type="entry name" value="DNA topoisomerase I"/>
    <property type="match status" value="1"/>
</dbReference>
<dbReference type="GO" id="GO:0005694">
    <property type="term" value="C:chromosome"/>
    <property type="evidence" value="ECO:0007669"/>
    <property type="project" value="InterPro"/>
</dbReference>
<dbReference type="InterPro" id="IPR013030">
    <property type="entry name" value="DNA_topo_DNA_db_N_dom2"/>
</dbReference>
<dbReference type="GO" id="GO:0006265">
    <property type="term" value="P:DNA topological change"/>
    <property type="evidence" value="ECO:0007669"/>
    <property type="project" value="UniProtKB-UniRule"/>
</dbReference>
<dbReference type="PROSITE" id="PS00176">
    <property type="entry name" value="TOPO_IB_1"/>
    <property type="match status" value="1"/>
</dbReference>
<dbReference type="InterPro" id="IPR014727">
    <property type="entry name" value="TopoI_cat_a/b-sub_euk"/>
</dbReference>
<dbReference type="InterPro" id="IPR014711">
    <property type="entry name" value="TopoI_cat_a-hlx-sub_euk"/>
</dbReference>